<dbReference type="AlphaFoldDB" id="A0A261FXJ4"/>
<evidence type="ECO:0000313" key="5">
    <source>
        <dbReference type="Proteomes" id="UP000593943"/>
    </source>
</evidence>
<name>A0A261FXJ4_9BIFI</name>
<evidence type="ECO:0000313" key="4">
    <source>
        <dbReference type="Proteomes" id="UP000216057"/>
    </source>
</evidence>
<gene>
    <name evidence="3" type="ORF">BE0216_08180</name>
    <name evidence="2" type="ORF">BEUL_2306</name>
</gene>
<dbReference type="Pfam" id="PF00535">
    <property type="entry name" value="Glycos_transf_2"/>
    <property type="match status" value="1"/>
</dbReference>
<evidence type="ECO:0000313" key="3">
    <source>
        <dbReference type="EMBL" id="QOL32428.1"/>
    </source>
</evidence>
<dbReference type="SUPFAM" id="SSF53448">
    <property type="entry name" value="Nucleotide-diphospho-sugar transferases"/>
    <property type="match status" value="1"/>
</dbReference>
<reference evidence="2 4" key="1">
    <citation type="journal article" date="2017" name="BMC Genomics">
        <title>Comparative genomic and phylogenomic analyses of the Bifidobacteriaceae family.</title>
        <authorList>
            <person name="Lugli G.A."/>
            <person name="Milani C."/>
            <person name="Turroni F."/>
            <person name="Duranti S."/>
            <person name="Mancabelli L."/>
            <person name="Mangifesta M."/>
            <person name="Ferrario C."/>
            <person name="Modesto M."/>
            <person name="Mattarelli P."/>
            <person name="Jiri K."/>
            <person name="van Sinderen D."/>
            <person name="Ventura M."/>
        </authorList>
    </citation>
    <scope>NUCLEOTIDE SEQUENCE [LARGE SCALE GENOMIC DNA]</scope>
    <source>
        <strain evidence="2 4">DSM 100216</strain>
    </source>
</reference>
<dbReference type="KEGG" id="beu:BE0216_08180"/>
<dbReference type="Proteomes" id="UP000593943">
    <property type="component" value="Chromosome"/>
</dbReference>
<keyword evidence="2" id="KW-0808">Transferase</keyword>
<evidence type="ECO:0000259" key="1">
    <source>
        <dbReference type="Pfam" id="PF00535"/>
    </source>
</evidence>
<evidence type="ECO:0000313" key="2">
    <source>
        <dbReference type="EMBL" id="OZG63901.1"/>
    </source>
</evidence>
<dbReference type="EMBL" id="CP062938">
    <property type="protein sequence ID" value="QOL32428.1"/>
    <property type="molecule type" value="Genomic_DNA"/>
</dbReference>
<dbReference type="GO" id="GO:0016758">
    <property type="term" value="F:hexosyltransferase activity"/>
    <property type="evidence" value="ECO:0007669"/>
    <property type="project" value="UniProtKB-ARBA"/>
</dbReference>
<protein>
    <submittedName>
        <fullName evidence="2">Glycosyltransferase</fullName>
    </submittedName>
</protein>
<dbReference type="Proteomes" id="UP000216057">
    <property type="component" value="Unassembled WGS sequence"/>
</dbReference>
<sequence length="238" mass="27461">MPCTVSVAMAVYNGEKYLSQQIISILDQLTGDDELIISYDKSTDDTLKIIHEFASKDDRIRIILNDNPGIVNNFNNAIETCKNDIIFISDQDDIWVPGKREKMVEILNCTGADLAIHNVVHIDENCKIISRPLFEEYRIKKGILRNFAMPRYSGCCMAFPAASKKMIFPMPRTVINYDHWIGMVCELFGTVTFVEDVLLWHRLHGDNVTTSRRPLKVILLQRINLLKELIKRRYEILK</sequence>
<dbReference type="OrthoDB" id="9802649at2"/>
<reference evidence="3 5" key="2">
    <citation type="submission" date="2020-10" db="EMBL/GenBank/DDBJ databases">
        <title>Genome sequencing of Bifidobacterium eulemuris_DSMZ_100216.</title>
        <authorList>
            <person name="Kim J."/>
        </authorList>
    </citation>
    <scope>NUCLEOTIDE SEQUENCE [LARGE SCALE GENOMIC DNA]</scope>
    <source>
        <strain evidence="3 5">DSM 100216</strain>
    </source>
</reference>
<accession>A0A261FXJ4</accession>
<dbReference type="PANTHER" id="PTHR22916">
    <property type="entry name" value="GLYCOSYLTRANSFERASE"/>
    <property type="match status" value="1"/>
</dbReference>
<dbReference type="RefSeq" id="WP_094637798.1">
    <property type="nucleotide sequence ID" value="NZ_CP062938.1"/>
</dbReference>
<dbReference type="Gene3D" id="3.90.550.10">
    <property type="entry name" value="Spore Coat Polysaccharide Biosynthesis Protein SpsA, Chain A"/>
    <property type="match status" value="1"/>
</dbReference>
<dbReference type="InterPro" id="IPR001173">
    <property type="entry name" value="Glyco_trans_2-like"/>
</dbReference>
<dbReference type="PANTHER" id="PTHR22916:SF3">
    <property type="entry name" value="UDP-GLCNAC:BETAGAL BETA-1,3-N-ACETYLGLUCOSAMINYLTRANSFERASE-LIKE PROTEIN 1"/>
    <property type="match status" value="1"/>
</dbReference>
<organism evidence="2 4">
    <name type="scientific">Bifidobacterium eulemuris</name>
    <dbReference type="NCBI Taxonomy" id="1765219"/>
    <lineage>
        <taxon>Bacteria</taxon>
        <taxon>Bacillati</taxon>
        <taxon>Actinomycetota</taxon>
        <taxon>Actinomycetes</taxon>
        <taxon>Bifidobacteriales</taxon>
        <taxon>Bifidobacteriaceae</taxon>
        <taxon>Bifidobacterium</taxon>
    </lineage>
</organism>
<feature type="domain" description="Glycosyltransferase 2-like" evidence="1">
    <location>
        <begin position="6"/>
        <end position="159"/>
    </location>
</feature>
<keyword evidence="5" id="KW-1185">Reference proteome</keyword>
<proteinExistence type="predicted"/>
<dbReference type="EMBL" id="MWWZ01000021">
    <property type="protein sequence ID" value="OZG63901.1"/>
    <property type="molecule type" value="Genomic_DNA"/>
</dbReference>
<dbReference type="InterPro" id="IPR029044">
    <property type="entry name" value="Nucleotide-diphossugar_trans"/>
</dbReference>